<gene>
    <name evidence="3" type="ORF">BJ508DRAFT_309058</name>
</gene>
<proteinExistence type="predicted"/>
<dbReference type="EMBL" id="ML119708">
    <property type="protein sequence ID" value="RPA78729.1"/>
    <property type="molecule type" value="Genomic_DNA"/>
</dbReference>
<feature type="compositionally biased region" description="Basic and acidic residues" evidence="1">
    <location>
        <begin position="31"/>
        <end position="46"/>
    </location>
</feature>
<evidence type="ECO:0000313" key="4">
    <source>
        <dbReference type="Proteomes" id="UP000275078"/>
    </source>
</evidence>
<keyword evidence="4" id="KW-1185">Reference proteome</keyword>
<keyword evidence="2" id="KW-1133">Transmembrane helix</keyword>
<feature type="region of interest" description="Disordered" evidence="1">
    <location>
        <begin position="1"/>
        <end position="46"/>
    </location>
</feature>
<name>A0A3N4HYH5_ASCIM</name>
<dbReference type="AlphaFoldDB" id="A0A3N4HYH5"/>
<protein>
    <submittedName>
        <fullName evidence="3">Uncharacterized protein</fullName>
    </submittedName>
</protein>
<evidence type="ECO:0000256" key="1">
    <source>
        <dbReference type="SAM" id="MobiDB-lite"/>
    </source>
</evidence>
<evidence type="ECO:0000256" key="2">
    <source>
        <dbReference type="SAM" id="Phobius"/>
    </source>
</evidence>
<accession>A0A3N4HYH5</accession>
<dbReference type="InterPro" id="IPR002110">
    <property type="entry name" value="Ankyrin_rpt"/>
</dbReference>
<keyword evidence="2" id="KW-0812">Transmembrane</keyword>
<organism evidence="3 4">
    <name type="scientific">Ascobolus immersus RN42</name>
    <dbReference type="NCBI Taxonomy" id="1160509"/>
    <lineage>
        <taxon>Eukaryota</taxon>
        <taxon>Fungi</taxon>
        <taxon>Dikarya</taxon>
        <taxon>Ascomycota</taxon>
        <taxon>Pezizomycotina</taxon>
        <taxon>Pezizomycetes</taxon>
        <taxon>Pezizales</taxon>
        <taxon>Ascobolaceae</taxon>
        <taxon>Ascobolus</taxon>
    </lineage>
</organism>
<feature type="transmembrane region" description="Helical" evidence="2">
    <location>
        <begin position="485"/>
        <end position="509"/>
    </location>
</feature>
<dbReference type="SUPFAM" id="SSF48403">
    <property type="entry name" value="Ankyrin repeat"/>
    <property type="match status" value="1"/>
</dbReference>
<dbReference type="Pfam" id="PF12796">
    <property type="entry name" value="Ank_2"/>
    <property type="match status" value="1"/>
</dbReference>
<dbReference type="STRING" id="1160509.A0A3N4HYH5"/>
<feature type="transmembrane region" description="Helical" evidence="2">
    <location>
        <begin position="441"/>
        <end position="465"/>
    </location>
</feature>
<dbReference type="Gene3D" id="1.25.40.20">
    <property type="entry name" value="Ankyrin repeat-containing domain"/>
    <property type="match status" value="1"/>
</dbReference>
<reference evidence="3 4" key="1">
    <citation type="journal article" date="2018" name="Nat. Ecol. Evol.">
        <title>Pezizomycetes genomes reveal the molecular basis of ectomycorrhizal truffle lifestyle.</title>
        <authorList>
            <person name="Murat C."/>
            <person name="Payen T."/>
            <person name="Noel B."/>
            <person name="Kuo A."/>
            <person name="Morin E."/>
            <person name="Chen J."/>
            <person name="Kohler A."/>
            <person name="Krizsan K."/>
            <person name="Balestrini R."/>
            <person name="Da Silva C."/>
            <person name="Montanini B."/>
            <person name="Hainaut M."/>
            <person name="Levati E."/>
            <person name="Barry K.W."/>
            <person name="Belfiori B."/>
            <person name="Cichocki N."/>
            <person name="Clum A."/>
            <person name="Dockter R.B."/>
            <person name="Fauchery L."/>
            <person name="Guy J."/>
            <person name="Iotti M."/>
            <person name="Le Tacon F."/>
            <person name="Lindquist E.A."/>
            <person name="Lipzen A."/>
            <person name="Malagnac F."/>
            <person name="Mello A."/>
            <person name="Molinier V."/>
            <person name="Miyauchi S."/>
            <person name="Poulain J."/>
            <person name="Riccioni C."/>
            <person name="Rubini A."/>
            <person name="Sitrit Y."/>
            <person name="Splivallo R."/>
            <person name="Traeger S."/>
            <person name="Wang M."/>
            <person name="Zifcakova L."/>
            <person name="Wipf D."/>
            <person name="Zambonelli A."/>
            <person name="Paolocci F."/>
            <person name="Nowrousian M."/>
            <person name="Ottonello S."/>
            <person name="Baldrian P."/>
            <person name="Spatafora J.W."/>
            <person name="Henrissat B."/>
            <person name="Nagy L.G."/>
            <person name="Aury J.M."/>
            <person name="Wincker P."/>
            <person name="Grigoriev I.V."/>
            <person name="Bonfante P."/>
            <person name="Martin F.M."/>
        </authorList>
    </citation>
    <scope>NUCLEOTIDE SEQUENCE [LARGE SCALE GENOMIC DNA]</scope>
    <source>
        <strain evidence="3 4">RN42</strain>
    </source>
</reference>
<dbReference type="OrthoDB" id="4772757at2759"/>
<evidence type="ECO:0000313" key="3">
    <source>
        <dbReference type="EMBL" id="RPA78729.1"/>
    </source>
</evidence>
<dbReference type="InterPro" id="IPR036770">
    <property type="entry name" value="Ankyrin_rpt-contain_sf"/>
</dbReference>
<feature type="transmembrane region" description="Helical" evidence="2">
    <location>
        <begin position="406"/>
        <end position="429"/>
    </location>
</feature>
<dbReference type="Proteomes" id="UP000275078">
    <property type="component" value="Unassembled WGS sequence"/>
</dbReference>
<sequence>MQSINPYIHNTVDLSQPLDSPSDPPPVYNPKYDEPPEHPHPDDLTDLPKDRILLKLRDAIKRSQIELVHLILDTYYPSVLDTNEPSPGGQTLLCTALNTGQNNLARELIVKYGANVETWSREGMDQLQRPTMRTPLMVACSMGNYAAAKMLIEEFGADDAVVGKDGMIALRCAVNAARDGIGEAAKCVEYLPVRRRGGWRRFKHRHALTVKAVEKTTRTVAAVGKFFLYSVPKFLVWTFPKWLGKKVMNGCIHTYHGTIYFFNEALPRALKATANGIAKLAGIMANFIASIPGHLVDLLKYLIFTAPGVIYKICKSLVTEILPKAAVETWNAAVKVVSAIGKTSVKIASWTWTLCTRRIPKWIWELAKWTVKTLRDIILVRLPALIKALALVLKDLVLLLKKGAVSVFKTIAGLLAKVASTLHTAVAFIARKLGRVTFTDVLNSIAGVLQHILVVIPITIFTGVVKGWEFTINAIPKIFGCLGDVVVAILGCLTAIILFIPIQICKLLWELMKWTGKGMQEMWVWVNPKSTLGTS</sequence>
<keyword evidence="2" id="KW-0472">Membrane</keyword>